<protein>
    <submittedName>
        <fullName evidence="1">Membrane dipeptidase</fullName>
    </submittedName>
</protein>
<dbReference type="InterPro" id="IPR000180">
    <property type="entry name" value="Dipep_AS"/>
</dbReference>
<sequence>MEQVKQIHQCAHIVDAHFDLLMDVEIQRGYGRKKVIETDYLPKFREGGVNTVVAAIYIDNQFVPEMSLRKALNQIQALYAEMDESPEVISLCRSVADIQKAEEEGKIGFILSLEGAEPLYRDVNLLRIFYELGLRKLGFVWSRRNDAGDGSDFILGRKRKQGGLSDFGFELIEKAEELGIVLDVTHLNDEGFWDVMEAARHPVIASHSNCRSICPSPRNLSDDQIKAIAEKGGVIGINAVSFVVADTDEQANVDGLLAHMDHIKRLVGIEHMGLGLDLCEDFMKYIAPETLAQIPRKPFDVIKGHGEIPKITEALLKHGYKESDIEQILGGNWLRVYREVWK</sequence>
<dbReference type="InterPro" id="IPR008257">
    <property type="entry name" value="Pept_M19"/>
</dbReference>
<reference evidence="1 2" key="1">
    <citation type="submission" date="2016-10" db="EMBL/GenBank/DDBJ databases">
        <authorList>
            <person name="de Groot N.N."/>
        </authorList>
    </citation>
    <scope>NUCLEOTIDE SEQUENCE [LARGE SCALE GENOMIC DNA]</scope>
    <source>
        <strain evidence="1 2">DSM 44778</strain>
    </source>
</reference>
<dbReference type="STRING" id="46223.SAMN05421852_106159"/>
<dbReference type="Proteomes" id="UP000199545">
    <property type="component" value="Unassembled WGS sequence"/>
</dbReference>
<dbReference type="EMBL" id="FORR01000006">
    <property type="protein sequence ID" value="SFJ26291.1"/>
    <property type="molecule type" value="Genomic_DNA"/>
</dbReference>
<dbReference type="PANTHER" id="PTHR10443">
    <property type="entry name" value="MICROSOMAL DIPEPTIDASE"/>
    <property type="match status" value="1"/>
</dbReference>
<dbReference type="GO" id="GO:0006508">
    <property type="term" value="P:proteolysis"/>
    <property type="evidence" value="ECO:0007669"/>
    <property type="project" value="InterPro"/>
</dbReference>
<dbReference type="Pfam" id="PF01244">
    <property type="entry name" value="Peptidase_M19"/>
    <property type="match status" value="1"/>
</dbReference>
<name>A0A1I3PYL5_9BACL</name>
<dbReference type="Gene3D" id="3.20.20.140">
    <property type="entry name" value="Metal-dependent hydrolases"/>
    <property type="match status" value="1"/>
</dbReference>
<dbReference type="RefSeq" id="WP_245739790.1">
    <property type="nucleotide sequence ID" value="NZ_FORR01000006.1"/>
</dbReference>
<dbReference type="PANTHER" id="PTHR10443:SF12">
    <property type="entry name" value="DIPEPTIDASE"/>
    <property type="match status" value="1"/>
</dbReference>
<dbReference type="GO" id="GO:0070573">
    <property type="term" value="F:metallodipeptidase activity"/>
    <property type="evidence" value="ECO:0007669"/>
    <property type="project" value="InterPro"/>
</dbReference>
<proteinExistence type="predicted"/>
<evidence type="ECO:0000313" key="1">
    <source>
        <dbReference type="EMBL" id="SFJ26291.1"/>
    </source>
</evidence>
<dbReference type="PROSITE" id="PS51365">
    <property type="entry name" value="RENAL_DIPEPTIDASE_2"/>
    <property type="match status" value="1"/>
</dbReference>
<dbReference type="InterPro" id="IPR032466">
    <property type="entry name" value="Metal_Hydrolase"/>
</dbReference>
<dbReference type="CDD" id="cd01301">
    <property type="entry name" value="rDP_like"/>
    <property type="match status" value="1"/>
</dbReference>
<dbReference type="PROSITE" id="PS00869">
    <property type="entry name" value="RENAL_DIPEPTIDASE_1"/>
    <property type="match status" value="1"/>
</dbReference>
<gene>
    <name evidence="1" type="ORF">SAMN05421852_106159</name>
</gene>
<dbReference type="AlphaFoldDB" id="A0A1I3PYL5"/>
<dbReference type="SUPFAM" id="SSF51556">
    <property type="entry name" value="Metallo-dependent hydrolases"/>
    <property type="match status" value="1"/>
</dbReference>
<keyword evidence="2" id="KW-1185">Reference proteome</keyword>
<accession>A0A1I3PYL5</accession>
<organism evidence="1 2">
    <name type="scientific">Thermoflavimicrobium dichotomicum</name>
    <dbReference type="NCBI Taxonomy" id="46223"/>
    <lineage>
        <taxon>Bacteria</taxon>
        <taxon>Bacillati</taxon>
        <taxon>Bacillota</taxon>
        <taxon>Bacilli</taxon>
        <taxon>Bacillales</taxon>
        <taxon>Thermoactinomycetaceae</taxon>
        <taxon>Thermoflavimicrobium</taxon>
    </lineage>
</organism>
<evidence type="ECO:0000313" key="2">
    <source>
        <dbReference type="Proteomes" id="UP000199545"/>
    </source>
</evidence>